<protein>
    <submittedName>
        <fullName evidence="3">Putative Transposase</fullName>
    </submittedName>
</protein>
<dbReference type="SUPFAM" id="SSF46689">
    <property type="entry name" value="Homeodomain-like"/>
    <property type="match status" value="1"/>
</dbReference>
<dbReference type="STRING" id="104259.A0A0F7U2I4"/>
<dbReference type="InterPro" id="IPR012337">
    <property type="entry name" value="RNaseH-like_sf"/>
</dbReference>
<dbReference type="AlphaFoldDB" id="A0A0F7U2I4"/>
<reference evidence="4" key="1">
    <citation type="journal article" date="2015" name="Genome Announc.">
        <title>Draft genome sequence of the fungus Penicillium brasilianum MG11.</title>
        <authorList>
            <person name="Horn F."/>
            <person name="Linde J."/>
            <person name="Mattern D.J."/>
            <person name="Walther G."/>
            <person name="Guthke R."/>
            <person name="Brakhage A.A."/>
            <person name="Valiante V."/>
        </authorList>
    </citation>
    <scope>NUCLEOTIDE SEQUENCE [LARGE SCALE GENOMIC DNA]</scope>
    <source>
        <strain evidence="4">MG11</strain>
    </source>
</reference>
<name>A0A0F7U2I4_PENBI</name>
<dbReference type="InterPro" id="IPR036397">
    <property type="entry name" value="RNaseH_sf"/>
</dbReference>
<dbReference type="GO" id="GO:0003676">
    <property type="term" value="F:nucleic acid binding"/>
    <property type="evidence" value="ECO:0007669"/>
    <property type="project" value="InterPro"/>
</dbReference>
<dbReference type="SUPFAM" id="SSF53098">
    <property type="entry name" value="Ribonuclease H-like"/>
    <property type="match status" value="1"/>
</dbReference>
<evidence type="ECO:0000259" key="1">
    <source>
        <dbReference type="Pfam" id="PF13358"/>
    </source>
</evidence>
<feature type="domain" description="Tc1-like transposase DDE" evidence="1">
    <location>
        <begin position="145"/>
        <end position="280"/>
    </location>
</feature>
<gene>
    <name evidence="3" type="ORF">PMG11_10053</name>
</gene>
<dbReference type="Gene3D" id="3.30.420.10">
    <property type="entry name" value="Ribonuclease H-like superfamily/Ribonuclease H"/>
    <property type="match status" value="1"/>
</dbReference>
<dbReference type="Pfam" id="PF13358">
    <property type="entry name" value="DDE_3"/>
    <property type="match status" value="1"/>
</dbReference>
<evidence type="ECO:0000313" key="3">
    <source>
        <dbReference type="EMBL" id="CEJ61522.1"/>
    </source>
</evidence>
<evidence type="ECO:0000313" key="4">
    <source>
        <dbReference type="Proteomes" id="UP000042958"/>
    </source>
</evidence>
<dbReference type="EMBL" id="CDHK01000011">
    <property type="protein sequence ID" value="CEJ61522.1"/>
    <property type="molecule type" value="Genomic_DNA"/>
</dbReference>
<dbReference type="Proteomes" id="UP000042958">
    <property type="component" value="Unassembled WGS sequence"/>
</dbReference>
<sequence>MAPRLPHAKLAMIQDIISSKSLTTSEMAKAAECSKRSIINISNNLRWFGNVKAPQTRVGRRRTVTPSMLEALCDHLLEKPGLYVDEMAIFLWDEFRVQVTNSSLKRALASVGWSKKVARQRAKEQNADLRDFYLHKLSDFQSHHLVYVDESGCDKRIGFRRTGWSPLGVTPLQVANFHRDQRYQILPAYCQDGIVLSRVFQGSTDATLFADFIEQLLRHCGRWPEPKSVLVMDNASFHRSNRIEEMCSDAGVKLVYLPPYSPDLNPIEEFFSELKAFIKRNWVHYEEDTQQGFQTFLEWCIEVVGSRKQSALGHFRHAGVVIGRGD</sequence>
<dbReference type="InterPro" id="IPR009057">
    <property type="entry name" value="Homeodomain-like_sf"/>
</dbReference>
<dbReference type="PANTHER" id="PTHR46564:SF1">
    <property type="entry name" value="TRANSPOSASE"/>
    <property type="match status" value="1"/>
</dbReference>
<dbReference type="Pfam" id="PF13592">
    <property type="entry name" value="HTH_33"/>
    <property type="match status" value="1"/>
</dbReference>
<proteinExistence type="predicted"/>
<organism evidence="3 4">
    <name type="scientific">Penicillium brasilianum</name>
    <dbReference type="NCBI Taxonomy" id="104259"/>
    <lineage>
        <taxon>Eukaryota</taxon>
        <taxon>Fungi</taxon>
        <taxon>Dikarya</taxon>
        <taxon>Ascomycota</taxon>
        <taxon>Pezizomycotina</taxon>
        <taxon>Eurotiomycetes</taxon>
        <taxon>Eurotiomycetidae</taxon>
        <taxon>Eurotiales</taxon>
        <taxon>Aspergillaceae</taxon>
        <taxon>Penicillium</taxon>
    </lineage>
</organism>
<accession>A0A0F7U2I4</accession>
<dbReference type="OrthoDB" id="5379619at2759"/>
<dbReference type="InterPro" id="IPR047655">
    <property type="entry name" value="Transpos_IS630-like"/>
</dbReference>
<dbReference type="PANTHER" id="PTHR46564">
    <property type="entry name" value="TRANSPOSASE"/>
    <property type="match status" value="1"/>
</dbReference>
<keyword evidence="4" id="KW-1185">Reference proteome</keyword>
<dbReference type="NCBIfam" id="NF033545">
    <property type="entry name" value="transpos_IS630"/>
    <property type="match status" value="1"/>
</dbReference>
<dbReference type="InterPro" id="IPR038717">
    <property type="entry name" value="Tc1-like_DDE_dom"/>
</dbReference>
<evidence type="ECO:0000259" key="2">
    <source>
        <dbReference type="Pfam" id="PF13592"/>
    </source>
</evidence>
<feature type="domain" description="Winged helix-turn helix" evidence="2">
    <location>
        <begin position="85"/>
        <end position="129"/>
    </location>
</feature>
<dbReference type="InterPro" id="IPR025959">
    <property type="entry name" value="Winged_HTH_dom"/>
</dbReference>